<name>A0A1I0TTU9_9SPHI</name>
<protein>
    <submittedName>
        <fullName evidence="1">Uncharacterized protein</fullName>
    </submittedName>
</protein>
<reference evidence="2" key="1">
    <citation type="submission" date="2016-10" db="EMBL/GenBank/DDBJ databases">
        <authorList>
            <person name="Varghese N."/>
            <person name="Submissions S."/>
        </authorList>
    </citation>
    <scope>NUCLEOTIDE SEQUENCE [LARGE SCALE GENOMIC DNA]</scope>
    <source>
        <strain evidence="2">DSM 18130</strain>
    </source>
</reference>
<dbReference type="AlphaFoldDB" id="A0A1I0TTU9"/>
<dbReference type="STRING" id="332999.SAMN04488511_11499"/>
<evidence type="ECO:0000313" key="1">
    <source>
        <dbReference type="EMBL" id="SFA55160.1"/>
    </source>
</evidence>
<keyword evidence="2" id="KW-1185">Reference proteome</keyword>
<sequence>MSEKVFFILSNFGNIDDKGISAKMATRSAFKLSPHFALK</sequence>
<gene>
    <name evidence="1" type="ORF">SAMN04488511_11499</name>
</gene>
<proteinExistence type="predicted"/>
<dbReference type="EMBL" id="FOJM01000014">
    <property type="protein sequence ID" value="SFA55160.1"/>
    <property type="molecule type" value="Genomic_DNA"/>
</dbReference>
<accession>A0A1I0TTU9</accession>
<dbReference type="Proteomes" id="UP000198836">
    <property type="component" value="Unassembled WGS sequence"/>
</dbReference>
<organism evidence="1 2">
    <name type="scientific">Pedobacter suwonensis</name>
    <dbReference type="NCBI Taxonomy" id="332999"/>
    <lineage>
        <taxon>Bacteria</taxon>
        <taxon>Pseudomonadati</taxon>
        <taxon>Bacteroidota</taxon>
        <taxon>Sphingobacteriia</taxon>
        <taxon>Sphingobacteriales</taxon>
        <taxon>Sphingobacteriaceae</taxon>
        <taxon>Pedobacter</taxon>
    </lineage>
</organism>
<evidence type="ECO:0000313" key="2">
    <source>
        <dbReference type="Proteomes" id="UP000198836"/>
    </source>
</evidence>